<evidence type="ECO:0000259" key="1">
    <source>
        <dbReference type="Pfam" id="PF01709"/>
    </source>
</evidence>
<dbReference type="Gene3D" id="3.30.70.980">
    <property type="match status" value="1"/>
</dbReference>
<gene>
    <name evidence="2" type="ORF">S01H1_60075</name>
</gene>
<dbReference type="AlphaFoldDB" id="X0VZ81"/>
<protein>
    <recommendedName>
        <fullName evidence="1">TACO1/YebC-like second and third domain-containing protein</fullName>
    </recommendedName>
</protein>
<comment type="caution">
    <text evidence="2">The sequence shown here is derived from an EMBL/GenBank/DDBJ whole genome shotgun (WGS) entry which is preliminary data.</text>
</comment>
<proteinExistence type="predicted"/>
<name>X0VZ81_9ZZZZ</name>
<feature type="domain" description="TACO1/YebC-like second and third" evidence="1">
    <location>
        <begin position="2"/>
        <end position="60"/>
    </location>
</feature>
<accession>X0VZ81</accession>
<dbReference type="EMBL" id="BARS01039335">
    <property type="protein sequence ID" value="GAG17748.1"/>
    <property type="molecule type" value="Genomic_DNA"/>
</dbReference>
<dbReference type="InterPro" id="IPR048300">
    <property type="entry name" value="TACO1_YebC-like_2nd/3rd_dom"/>
</dbReference>
<dbReference type="InterPro" id="IPR029072">
    <property type="entry name" value="YebC-like"/>
</dbReference>
<feature type="non-terminal residue" evidence="2">
    <location>
        <position position="1"/>
    </location>
</feature>
<dbReference type="SUPFAM" id="SSF75625">
    <property type="entry name" value="YebC-like"/>
    <property type="match status" value="1"/>
</dbReference>
<organism evidence="2">
    <name type="scientific">marine sediment metagenome</name>
    <dbReference type="NCBI Taxonomy" id="412755"/>
    <lineage>
        <taxon>unclassified sequences</taxon>
        <taxon>metagenomes</taxon>
        <taxon>ecological metagenomes</taxon>
    </lineage>
</organism>
<sequence>AYSAVKQALADKEIETAAAEIGMVAKNTAAVADAGTARRVLGLMEAFEDHDDVQNVFANFDISDEIPAETE</sequence>
<evidence type="ECO:0000313" key="2">
    <source>
        <dbReference type="EMBL" id="GAG17748.1"/>
    </source>
</evidence>
<dbReference type="Pfam" id="PF01709">
    <property type="entry name" value="Transcrip_reg"/>
    <property type="match status" value="1"/>
</dbReference>
<dbReference type="InterPro" id="IPR026564">
    <property type="entry name" value="Transcrip_reg_TACO1-like_dom3"/>
</dbReference>
<reference evidence="2" key="1">
    <citation type="journal article" date="2014" name="Front. Microbiol.">
        <title>High frequency of phylogenetically diverse reductive dehalogenase-homologous genes in deep subseafloor sedimentary metagenomes.</title>
        <authorList>
            <person name="Kawai M."/>
            <person name="Futagami T."/>
            <person name="Toyoda A."/>
            <person name="Takaki Y."/>
            <person name="Nishi S."/>
            <person name="Hori S."/>
            <person name="Arai W."/>
            <person name="Tsubouchi T."/>
            <person name="Morono Y."/>
            <person name="Uchiyama I."/>
            <person name="Ito T."/>
            <person name="Fujiyama A."/>
            <person name="Inagaki F."/>
            <person name="Takami H."/>
        </authorList>
    </citation>
    <scope>NUCLEOTIDE SEQUENCE</scope>
    <source>
        <strain evidence="2">Expedition CK06-06</strain>
    </source>
</reference>